<dbReference type="GO" id="GO:0005886">
    <property type="term" value="C:plasma membrane"/>
    <property type="evidence" value="ECO:0007669"/>
    <property type="project" value="UniProtKB-SubCell"/>
</dbReference>
<feature type="domain" description="Type II secretion system protein GspF" evidence="7">
    <location>
        <begin position="140"/>
        <end position="267"/>
    </location>
</feature>
<keyword evidence="4 6" id="KW-1133">Transmembrane helix</keyword>
<evidence type="ECO:0000313" key="8">
    <source>
        <dbReference type="EMBL" id="ACL17950.1"/>
    </source>
</evidence>
<name>B8GFR7_METPE</name>
<evidence type="ECO:0000256" key="1">
    <source>
        <dbReference type="ARBA" id="ARBA00004651"/>
    </source>
</evidence>
<keyword evidence="2" id="KW-1003">Cell membrane</keyword>
<feature type="transmembrane region" description="Helical" evidence="6">
    <location>
        <begin position="540"/>
        <end position="561"/>
    </location>
</feature>
<dbReference type="STRING" id="521011.Mpal_2686"/>
<dbReference type="GeneID" id="7272508"/>
<proteinExistence type="predicted"/>
<evidence type="ECO:0000256" key="4">
    <source>
        <dbReference type="ARBA" id="ARBA00022989"/>
    </source>
</evidence>
<feature type="transmembrane region" description="Helical" evidence="6">
    <location>
        <begin position="98"/>
        <end position="117"/>
    </location>
</feature>
<sequence length="644" mass="70851">MRSWRFVQDWVARDPIKWQTLNTDLISSRAGVTVEHYLVNAIGGSIGVGILFAVVGFVISGLVIAMQKASGTTMTTPITGVHLPVSIGPIPMGIIEQVGVGTLAFSIAAAITYFIALQWPGLQKGTRSTKINLTLHNAVAYMYAMRKGGGELMVIFRSISDHSNIYGEVALEFRQIVRDADFFGLDEVSAIRRLNLTTPSTKLKDFLQDLLSVIESGGDMATFLSTRVHLFQEEARFEQKQFLGFLSLVAESYVTLFVAGPLFLIIIMVVMGMMGGSAVLQLSMVTYVMLPVGTSLFMVMIDLVSIKSEVVSRFTQKKLLHEFSDVRVRETTDEEPFFATLARYDKWRQVKAFLSSPLQAFVMKPSRILYISVPIGIIYVLVHLLMVQGAPDLETYLDLVDDHIVIAVLIILVPYSVFFEGWNRKLGGIESSIPEFLDRMAGINQVGLTMAQAISIMVNANLGVLGYEIKRIKRDMEWGANFSEALMRFERRITTPIIARMVVLITKASEMSGQINEVLNIAASDARMSDVLKKERLGEMFIYTAIVYLSFMVFIFVVGVLSSQFLPVLGGIQPGSVSQAGGAFSGLGSIPIKTFDRLLYHACLLQGFFSGLIAGQMGESSIGSGVKHACIMVIIALIAFNTVV</sequence>
<comment type="subcellular location">
    <subcellularLocation>
        <location evidence="1">Cell membrane</location>
        <topology evidence="1">Multi-pass membrane protein</topology>
    </subcellularLocation>
</comment>
<dbReference type="AlphaFoldDB" id="B8GFR7"/>
<feature type="domain" description="Type II secretion system protein GspF" evidence="7">
    <location>
        <begin position="436"/>
        <end position="561"/>
    </location>
</feature>
<dbReference type="OrthoDB" id="12374at2157"/>
<evidence type="ECO:0000256" key="5">
    <source>
        <dbReference type="ARBA" id="ARBA00023136"/>
    </source>
</evidence>
<feature type="transmembrane region" description="Helical" evidence="6">
    <location>
        <begin position="403"/>
        <end position="422"/>
    </location>
</feature>
<dbReference type="Pfam" id="PF00482">
    <property type="entry name" value="T2SSF"/>
    <property type="match status" value="2"/>
</dbReference>
<dbReference type="Gene3D" id="1.20.81.30">
    <property type="entry name" value="Type II secretion system (T2SS), domain F"/>
    <property type="match status" value="1"/>
</dbReference>
<dbReference type="RefSeq" id="WP_012619269.1">
    <property type="nucleotide sequence ID" value="NC_011832.1"/>
</dbReference>
<protein>
    <submittedName>
        <fullName evidence="8">Type II secretion system protein</fullName>
    </submittedName>
</protein>
<gene>
    <name evidence="8" type="ordered locus">Mpal_2686</name>
</gene>
<dbReference type="EMBL" id="CP001338">
    <property type="protein sequence ID" value="ACL17950.1"/>
    <property type="molecule type" value="Genomic_DNA"/>
</dbReference>
<feature type="transmembrane region" description="Helical" evidence="6">
    <location>
        <begin position="242"/>
        <end position="272"/>
    </location>
</feature>
<dbReference type="KEGG" id="mpl:Mpal_2686"/>
<feature type="transmembrane region" description="Helical" evidence="6">
    <location>
        <begin position="626"/>
        <end position="643"/>
    </location>
</feature>
<dbReference type="HOGENOM" id="CLU_017646_1_1_2"/>
<evidence type="ECO:0000259" key="7">
    <source>
        <dbReference type="Pfam" id="PF00482"/>
    </source>
</evidence>
<organism evidence="8 9">
    <name type="scientific">Methanosphaerula palustris (strain ATCC BAA-1556 / DSM 19958 / E1-9c)</name>
    <dbReference type="NCBI Taxonomy" id="521011"/>
    <lineage>
        <taxon>Archaea</taxon>
        <taxon>Methanobacteriati</taxon>
        <taxon>Methanobacteriota</taxon>
        <taxon>Stenosarchaea group</taxon>
        <taxon>Methanomicrobia</taxon>
        <taxon>Methanomicrobiales</taxon>
        <taxon>Methanoregulaceae</taxon>
        <taxon>Methanosphaerula</taxon>
    </lineage>
</organism>
<accession>B8GFR7</accession>
<keyword evidence="3 6" id="KW-0812">Transmembrane</keyword>
<evidence type="ECO:0000256" key="3">
    <source>
        <dbReference type="ARBA" id="ARBA00022692"/>
    </source>
</evidence>
<evidence type="ECO:0000256" key="6">
    <source>
        <dbReference type="SAM" id="Phobius"/>
    </source>
</evidence>
<dbReference type="InterPro" id="IPR018076">
    <property type="entry name" value="T2SS_GspF_dom"/>
</dbReference>
<keyword evidence="5 6" id="KW-0472">Membrane</keyword>
<reference evidence="8 9" key="1">
    <citation type="journal article" date="2015" name="Genome Announc.">
        <title>Complete Genome Sequence of Methanosphaerula palustris E1-9CT, a Hydrogenotrophic Methanogen Isolated from a Minerotrophic Fen Peatland.</title>
        <authorList>
            <person name="Cadillo-Quiroz H."/>
            <person name="Browne P."/>
            <person name="Kyrpides N."/>
            <person name="Woyke T."/>
            <person name="Goodwin L."/>
            <person name="Detter C."/>
            <person name="Yavitt J.B."/>
            <person name="Zinder S.H."/>
        </authorList>
    </citation>
    <scope>NUCLEOTIDE SEQUENCE [LARGE SCALE GENOMIC DNA]</scope>
    <source>
        <strain evidence="9">ATCC BAA-1556 / DSM 19958 / E1-9c</strain>
    </source>
</reference>
<evidence type="ECO:0000313" key="9">
    <source>
        <dbReference type="Proteomes" id="UP000002457"/>
    </source>
</evidence>
<evidence type="ECO:0000256" key="2">
    <source>
        <dbReference type="ARBA" id="ARBA00022475"/>
    </source>
</evidence>
<dbReference type="InterPro" id="IPR042094">
    <property type="entry name" value="T2SS_GspF_sf"/>
</dbReference>
<keyword evidence="9" id="KW-1185">Reference proteome</keyword>
<feature type="transmembrane region" description="Helical" evidence="6">
    <location>
        <begin position="37"/>
        <end position="65"/>
    </location>
</feature>
<dbReference type="PANTHER" id="PTHR35402:SF1">
    <property type="entry name" value="TYPE II SECRETION SYSTEM PROTEIN GSPF DOMAIN-CONTAINING PROTEIN"/>
    <property type="match status" value="1"/>
</dbReference>
<dbReference type="Proteomes" id="UP000002457">
    <property type="component" value="Chromosome"/>
</dbReference>
<feature type="transmembrane region" description="Helical" evidence="6">
    <location>
        <begin position="284"/>
        <end position="304"/>
    </location>
</feature>
<feature type="transmembrane region" description="Helical" evidence="6">
    <location>
        <begin position="368"/>
        <end position="391"/>
    </location>
</feature>
<dbReference type="eggNOG" id="arCOG01808">
    <property type="taxonomic scope" value="Archaea"/>
</dbReference>
<dbReference type="PANTHER" id="PTHR35402">
    <property type="entry name" value="INTEGRAL MEMBRANE PROTEIN-RELATED"/>
    <property type="match status" value="1"/>
</dbReference>
<dbReference type="InterPro" id="IPR056569">
    <property type="entry name" value="ArlJ-like"/>
</dbReference>